<dbReference type="InterPro" id="IPR005829">
    <property type="entry name" value="Sugar_transporter_CS"/>
</dbReference>
<feature type="transmembrane region" description="Helical" evidence="8">
    <location>
        <begin position="254"/>
        <end position="277"/>
    </location>
</feature>
<sequence length="444" mass="45276">MAQTAEIQQTMPKAGAERRSGLVGLRAALAAAAGNLLEWYDFTVYAYFAILIGKAFFPGADATTALVQAFLTFGLGFLVRPAGAVLMGAYADRHGRKAALTATILLMAAGTLVIALAPPASAIGIGAPLLLVAGRSLQGFSAGGEVGGALTFMVEHAPPGRRGLYASLLQASMAGSNVLGSLVGFALTSLLAPAELAAWGWRVAFLIGVLIAPVGLWLRRTLGETPEFSALAASAPRPSLSAAARAAFARPGRLLAATGLSTLWTAGSYALAIYFPIYVQAVGKASPRSAFAASLTGSVVLVFACLAGGRLADRIDRRLLLTAVAVMLAVVPHFLLRGALASPDLATLTLVQSAICLMVGLFNGAAPSALAALFPVGSRASGTSVGYNLAVMLFGGFAPTILTWLIGRGLVFAPAWYVSAAALLSLPALFVLAPCEPPLSSAAP</sequence>
<evidence type="ECO:0000256" key="7">
    <source>
        <dbReference type="ARBA" id="ARBA00023136"/>
    </source>
</evidence>
<dbReference type="InterPro" id="IPR005828">
    <property type="entry name" value="MFS_sugar_transport-like"/>
</dbReference>
<evidence type="ECO:0000256" key="2">
    <source>
        <dbReference type="ARBA" id="ARBA00022448"/>
    </source>
</evidence>
<comment type="caution">
    <text evidence="10">The sequence shown here is derived from an EMBL/GenBank/DDBJ whole genome shotgun (WGS) entry which is preliminary data.</text>
</comment>
<keyword evidence="2" id="KW-0813">Transport</keyword>
<dbReference type="Pfam" id="PF00083">
    <property type="entry name" value="Sugar_tr"/>
    <property type="match status" value="1"/>
</dbReference>
<feature type="transmembrane region" description="Helical" evidence="8">
    <location>
        <begin position="98"/>
        <end position="117"/>
    </location>
</feature>
<evidence type="ECO:0000256" key="5">
    <source>
        <dbReference type="ARBA" id="ARBA00022847"/>
    </source>
</evidence>
<protein>
    <submittedName>
        <fullName evidence="10">MFS transporter</fullName>
    </submittedName>
</protein>
<evidence type="ECO:0000256" key="3">
    <source>
        <dbReference type="ARBA" id="ARBA00022475"/>
    </source>
</evidence>
<evidence type="ECO:0000259" key="9">
    <source>
        <dbReference type="PROSITE" id="PS50850"/>
    </source>
</evidence>
<accession>A0A7X1FNN1</accession>
<dbReference type="Gene3D" id="1.20.1250.20">
    <property type="entry name" value="MFS general substrate transporter like domains"/>
    <property type="match status" value="2"/>
</dbReference>
<feature type="domain" description="Major facilitator superfamily (MFS) profile" evidence="9">
    <location>
        <begin position="27"/>
        <end position="437"/>
    </location>
</feature>
<feature type="transmembrane region" description="Helical" evidence="8">
    <location>
        <begin position="385"/>
        <end position="407"/>
    </location>
</feature>
<comment type="subcellular location">
    <subcellularLocation>
        <location evidence="1">Cell membrane</location>
        <topology evidence="1">Multi-pass membrane protein</topology>
    </subcellularLocation>
</comment>
<dbReference type="RefSeq" id="WP_185662286.1">
    <property type="nucleotide sequence ID" value="NZ_JACLAW010000001.1"/>
</dbReference>
<feature type="transmembrane region" description="Helical" evidence="8">
    <location>
        <begin position="69"/>
        <end position="91"/>
    </location>
</feature>
<dbReference type="PROSITE" id="PS50850">
    <property type="entry name" value="MFS"/>
    <property type="match status" value="1"/>
</dbReference>
<evidence type="ECO:0000256" key="4">
    <source>
        <dbReference type="ARBA" id="ARBA00022692"/>
    </source>
</evidence>
<dbReference type="InterPro" id="IPR051084">
    <property type="entry name" value="H+-coupled_symporters"/>
</dbReference>
<dbReference type="PANTHER" id="PTHR43528:SF8">
    <property type="entry name" value="BLR0239 PROTEIN"/>
    <property type="match status" value="1"/>
</dbReference>
<feature type="transmembrane region" description="Helical" evidence="8">
    <location>
        <begin position="39"/>
        <end position="57"/>
    </location>
</feature>
<keyword evidence="4 8" id="KW-0812">Transmembrane</keyword>
<gene>
    <name evidence="10" type="ORF">H7F51_00700</name>
</gene>
<dbReference type="FunFam" id="1.20.1250.20:FF:000001">
    <property type="entry name" value="Dicarboxylate MFS transporter"/>
    <property type="match status" value="1"/>
</dbReference>
<name>A0A7X1FNN1_9SPHN</name>
<dbReference type="InterPro" id="IPR020846">
    <property type="entry name" value="MFS_dom"/>
</dbReference>
<proteinExistence type="predicted"/>
<evidence type="ECO:0000256" key="8">
    <source>
        <dbReference type="SAM" id="Phobius"/>
    </source>
</evidence>
<dbReference type="GO" id="GO:0005886">
    <property type="term" value="C:plasma membrane"/>
    <property type="evidence" value="ECO:0007669"/>
    <property type="project" value="UniProtKB-SubCell"/>
</dbReference>
<organism evidence="10 11">
    <name type="scientific">Novosphingobium flavum</name>
    <dbReference type="NCBI Taxonomy" id="1778672"/>
    <lineage>
        <taxon>Bacteria</taxon>
        <taxon>Pseudomonadati</taxon>
        <taxon>Pseudomonadota</taxon>
        <taxon>Alphaproteobacteria</taxon>
        <taxon>Sphingomonadales</taxon>
        <taxon>Sphingomonadaceae</taxon>
        <taxon>Novosphingobium</taxon>
    </lineage>
</organism>
<keyword evidence="5" id="KW-0769">Symport</keyword>
<feature type="transmembrane region" description="Helical" evidence="8">
    <location>
        <begin position="289"/>
        <end position="307"/>
    </location>
</feature>
<evidence type="ECO:0000313" key="10">
    <source>
        <dbReference type="EMBL" id="MBC2664028.1"/>
    </source>
</evidence>
<feature type="transmembrane region" description="Helical" evidence="8">
    <location>
        <begin position="199"/>
        <end position="218"/>
    </location>
</feature>
<dbReference type="SUPFAM" id="SSF103473">
    <property type="entry name" value="MFS general substrate transporter"/>
    <property type="match status" value="1"/>
</dbReference>
<dbReference type="Proteomes" id="UP000566813">
    <property type="component" value="Unassembled WGS sequence"/>
</dbReference>
<dbReference type="GO" id="GO:0015293">
    <property type="term" value="F:symporter activity"/>
    <property type="evidence" value="ECO:0007669"/>
    <property type="project" value="UniProtKB-KW"/>
</dbReference>
<dbReference type="PANTHER" id="PTHR43528">
    <property type="entry name" value="ALPHA-KETOGLUTARATE PERMEASE"/>
    <property type="match status" value="1"/>
</dbReference>
<keyword evidence="6 8" id="KW-1133">Transmembrane helix</keyword>
<evidence type="ECO:0000256" key="6">
    <source>
        <dbReference type="ARBA" id="ARBA00022989"/>
    </source>
</evidence>
<evidence type="ECO:0000313" key="11">
    <source>
        <dbReference type="Proteomes" id="UP000566813"/>
    </source>
</evidence>
<dbReference type="EMBL" id="JACLAW010000001">
    <property type="protein sequence ID" value="MBC2664028.1"/>
    <property type="molecule type" value="Genomic_DNA"/>
</dbReference>
<keyword evidence="3" id="KW-1003">Cell membrane</keyword>
<feature type="transmembrane region" description="Helical" evidence="8">
    <location>
        <begin position="348"/>
        <end position="373"/>
    </location>
</feature>
<reference evidence="10 11" key="1">
    <citation type="submission" date="2020-08" db="EMBL/GenBank/DDBJ databases">
        <title>The genome sequence of type strain Novosphingobium flavum NBRC 111647.</title>
        <authorList>
            <person name="Liu Y."/>
        </authorList>
    </citation>
    <scope>NUCLEOTIDE SEQUENCE [LARGE SCALE GENOMIC DNA]</scope>
    <source>
        <strain evidence="10 11">NBRC 111647</strain>
    </source>
</reference>
<dbReference type="PROSITE" id="PS00217">
    <property type="entry name" value="SUGAR_TRANSPORT_2"/>
    <property type="match status" value="1"/>
</dbReference>
<feature type="transmembrane region" description="Helical" evidence="8">
    <location>
        <begin position="413"/>
        <end position="433"/>
    </location>
</feature>
<feature type="transmembrane region" description="Helical" evidence="8">
    <location>
        <begin position="319"/>
        <end position="336"/>
    </location>
</feature>
<dbReference type="InterPro" id="IPR036259">
    <property type="entry name" value="MFS_trans_sf"/>
</dbReference>
<dbReference type="AlphaFoldDB" id="A0A7X1FNN1"/>
<evidence type="ECO:0000256" key="1">
    <source>
        <dbReference type="ARBA" id="ARBA00004651"/>
    </source>
</evidence>
<keyword evidence="11" id="KW-1185">Reference proteome</keyword>
<keyword evidence="7 8" id="KW-0472">Membrane</keyword>